<evidence type="ECO:0000313" key="3">
    <source>
        <dbReference type="Ensembl" id="ENSPMEP00000028196.1"/>
    </source>
</evidence>
<dbReference type="STRING" id="48701.ENSPMEP00000028196"/>
<evidence type="ECO:0000256" key="1">
    <source>
        <dbReference type="SAM" id="SignalP"/>
    </source>
</evidence>
<dbReference type="Ensembl" id="ENSPMET00000031266.1">
    <property type="protein sequence ID" value="ENSPMEP00000028196.1"/>
    <property type="gene ID" value="ENSPMEG00000013138.1"/>
</dbReference>
<reference evidence="3" key="2">
    <citation type="submission" date="2025-09" db="UniProtKB">
        <authorList>
            <consortium name="Ensembl"/>
        </authorList>
    </citation>
    <scope>IDENTIFICATION</scope>
</reference>
<dbReference type="InterPro" id="IPR001846">
    <property type="entry name" value="VWF_type-D"/>
</dbReference>
<keyword evidence="1" id="KW-0732">Signal</keyword>
<dbReference type="Proteomes" id="UP000261480">
    <property type="component" value="Unplaced"/>
</dbReference>
<protein>
    <recommendedName>
        <fullName evidence="2">VWFD domain-containing protein</fullName>
    </recommendedName>
</protein>
<organism evidence="3 4">
    <name type="scientific">Poecilia mexicana</name>
    <dbReference type="NCBI Taxonomy" id="48701"/>
    <lineage>
        <taxon>Eukaryota</taxon>
        <taxon>Metazoa</taxon>
        <taxon>Chordata</taxon>
        <taxon>Craniata</taxon>
        <taxon>Vertebrata</taxon>
        <taxon>Euteleostomi</taxon>
        <taxon>Actinopterygii</taxon>
        <taxon>Neopterygii</taxon>
        <taxon>Teleostei</taxon>
        <taxon>Neoteleostei</taxon>
        <taxon>Acanthomorphata</taxon>
        <taxon>Ovalentaria</taxon>
        <taxon>Atherinomorphae</taxon>
        <taxon>Cyprinodontiformes</taxon>
        <taxon>Poeciliidae</taxon>
        <taxon>Poeciliinae</taxon>
        <taxon>Poecilia</taxon>
    </lineage>
</organism>
<feature type="signal peptide" evidence="1">
    <location>
        <begin position="1"/>
        <end position="19"/>
    </location>
</feature>
<evidence type="ECO:0000313" key="4">
    <source>
        <dbReference type="Proteomes" id="UP000261480"/>
    </source>
</evidence>
<sequence>MDSKRWLLALCFFSASGKSAHFYTCKTFGSGVIKAFRGSPFYVRSNCPFTFARFTHNRVECDITMRRGQNGLLNLLEIIINKVKTVVQNGTILVEKKSISLPYDHTYQHIFQYGIYTRLRSSLLPLSVTWQTAAGGGLVSVWVRALLNSWTHKHKSGQVDLCSTFQQQGSTLCCPQLVARSICSFSHNLFHTN</sequence>
<keyword evidence="4" id="KW-1185">Reference proteome</keyword>
<accession>A0A3B3YLF5</accession>
<evidence type="ECO:0000259" key="2">
    <source>
        <dbReference type="Pfam" id="PF00094"/>
    </source>
</evidence>
<dbReference type="AlphaFoldDB" id="A0A3B3YLF5"/>
<reference evidence="3" key="1">
    <citation type="submission" date="2025-08" db="UniProtKB">
        <authorList>
            <consortium name="Ensembl"/>
        </authorList>
    </citation>
    <scope>IDENTIFICATION</scope>
</reference>
<proteinExistence type="predicted"/>
<feature type="domain" description="VWFD" evidence="2">
    <location>
        <begin position="25"/>
        <end position="129"/>
    </location>
</feature>
<dbReference type="Pfam" id="PF00094">
    <property type="entry name" value="VWD"/>
    <property type="match status" value="1"/>
</dbReference>
<name>A0A3B3YLF5_9TELE</name>
<feature type="chain" id="PRO_5017179349" description="VWFD domain-containing protein" evidence="1">
    <location>
        <begin position="20"/>
        <end position="193"/>
    </location>
</feature>